<accession>A0A4R3KTA6</accession>
<dbReference type="InterPro" id="IPR008030">
    <property type="entry name" value="NmrA-like"/>
</dbReference>
<reference evidence="2 3" key="1">
    <citation type="submission" date="2019-03" db="EMBL/GenBank/DDBJ databases">
        <title>Genomic Encyclopedia of Type Strains, Phase IV (KMG-IV): sequencing the most valuable type-strain genomes for metagenomic binning, comparative biology and taxonomic classification.</title>
        <authorList>
            <person name="Goeker M."/>
        </authorList>
    </citation>
    <scope>NUCLEOTIDE SEQUENCE [LARGE SCALE GENOMIC DNA]</scope>
    <source>
        <strain evidence="2 3">DSM 21100</strain>
    </source>
</reference>
<dbReference type="OrthoDB" id="112777at2"/>
<dbReference type="AlphaFoldDB" id="A0A4R3KTA6"/>
<feature type="domain" description="NmrA-like" evidence="1">
    <location>
        <begin position="3"/>
        <end position="278"/>
    </location>
</feature>
<dbReference type="PANTHER" id="PTHR43162">
    <property type="match status" value="1"/>
</dbReference>
<protein>
    <submittedName>
        <fullName evidence="2">Uncharacterized protein YbjT (DUF2867 family)</fullName>
    </submittedName>
</protein>
<dbReference type="InterPro" id="IPR051604">
    <property type="entry name" value="Ergot_Alk_Oxidoreductase"/>
</dbReference>
<dbReference type="EMBL" id="SMAD01000004">
    <property type="protein sequence ID" value="TCS87859.1"/>
    <property type="molecule type" value="Genomic_DNA"/>
</dbReference>
<evidence type="ECO:0000259" key="1">
    <source>
        <dbReference type="Pfam" id="PF05368"/>
    </source>
</evidence>
<evidence type="ECO:0000313" key="2">
    <source>
        <dbReference type="EMBL" id="TCS87859.1"/>
    </source>
</evidence>
<keyword evidence="3" id="KW-1185">Reference proteome</keyword>
<dbReference type="PANTHER" id="PTHR43162:SF1">
    <property type="entry name" value="PRESTALK A DIFFERENTIATION PROTEIN A"/>
    <property type="match status" value="1"/>
</dbReference>
<evidence type="ECO:0000313" key="3">
    <source>
        <dbReference type="Proteomes" id="UP000295807"/>
    </source>
</evidence>
<organism evidence="2 3">
    <name type="scientific">Anseongella ginsenosidimutans</name>
    <dbReference type="NCBI Taxonomy" id="496056"/>
    <lineage>
        <taxon>Bacteria</taxon>
        <taxon>Pseudomonadati</taxon>
        <taxon>Bacteroidota</taxon>
        <taxon>Sphingobacteriia</taxon>
        <taxon>Sphingobacteriales</taxon>
        <taxon>Sphingobacteriaceae</taxon>
        <taxon>Anseongella</taxon>
    </lineage>
</organism>
<sequence length="290" mass="32010">MNIVIGASGQVGSNILKEIMRRDLPVRAVVRDPAKLSEKNVETRTADLFNLEQLTQALQGGTCVFLLTPENPASNDIIGETKHVVDNYKKAIQDSGIKKVIGLSCVGAQIEDNTGNILMSRMLEEGISALDVQKVFVRPSYYYSNWLGFLETMKQYGVLPTFFPDNLKIDMNSPLDVAACIAGIIIKDAFSEDEKVIELTGPEKYNSLEVAGTFSKLLNKNIEAQPIPKEKWNETLKSAGFTENTAANLSDMTRAVIDHIAVLENPNKAVKLPSDLHQYLKDQLKNGEPI</sequence>
<dbReference type="SUPFAM" id="SSF51735">
    <property type="entry name" value="NAD(P)-binding Rossmann-fold domains"/>
    <property type="match status" value="1"/>
</dbReference>
<dbReference type="Proteomes" id="UP000295807">
    <property type="component" value="Unassembled WGS sequence"/>
</dbReference>
<dbReference type="InterPro" id="IPR036291">
    <property type="entry name" value="NAD(P)-bd_dom_sf"/>
</dbReference>
<dbReference type="Gene3D" id="3.90.25.10">
    <property type="entry name" value="UDP-galactose 4-epimerase, domain 1"/>
    <property type="match status" value="1"/>
</dbReference>
<gene>
    <name evidence="2" type="ORF">EDD80_104210</name>
</gene>
<comment type="caution">
    <text evidence="2">The sequence shown here is derived from an EMBL/GenBank/DDBJ whole genome shotgun (WGS) entry which is preliminary data.</text>
</comment>
<name>A0A4R3KTA6_9SPHI</name>
<proteinExistence type="predicted"/>
<dbReference type="Gene3D" id="3.40.50.720">
    <property type="entry name" value="NAD(P)-binding Rossmann-like Domain"/>
    <property type="match status" value="1"/>
</dbReference>
<dbReference type="RefSeq" id="WP_132128938.1">
    <property type="nucleotide sequence ID" value="NZ_CP042432.1"/>
</dbReference>
<dbReference type="Pfam" id="PF05368">
    <property type="entry name" value="NmrA"/>
    <property type="match status" value="1"/>
</dbReference>